<reference evidence="3 4" key="1">
    <citation type="journal article" date="2013" name="Genome Announc.">
        <title>Draft Genome Sequence of 'Candidatus Halobonum tyrrellensis' Strain G22, Isolated from the Hypersaline Waters of Lake Tyrrell, Australia.</title>
        <authorList>
            <person name="Ugalde J.A."/>
            <person name="Narasingarao P."/>
            <person name="Kuo S."/>
            <person name="Podell S."/>
            <person name="Allen E.E."/>
        </authorList>
    </citation>
    <scope>NUCLEOTIDE SEQUENCE [LARGE SCALE GENOMIC DNA]</scope>
    <source>
        <strain evidence="3 4">G22</strain>
    </source>
</reference>
<proteinExistence type="predicted"/>
<feature type="transmembrane region" description="Helical" evidence="2">
    <location>
        <begin position="37"/>
        <end position="57"/>
    </location>
</feature>
<dbReference type="Gene3D" id="3.40.50.12370">
    <property type="match status" value="1"/>
</dbReference>
<evidence type="ECO:0000313" key="4">
    <source>
        <dbReference type="Proteomes" id="UP000017840"/>
    </source>
</evidence>
<keyword evidence="4" id="KW-1185">Reference proteome</keyword>
<dbReference type="SUPFAM" id="SSF52402">
    <property type="entry name" value="Adenine nucleotide alpha hydrolases-like"/>
    <property type="match status" value="2"/>
</dbReference>
<keyword evidence="2" id="KW-1133">Transmembrane helix</keyword>
<dbReference type="Proteomes" id="UP000017840">
    <property type="component" value="Unassembled WGS sequence"/>
</dbReference>
<sequence>MFDRLTARLAAASRYVRRIERREAAEFRVWVEETNNLLHLSVLLLLPVLVVVITELANAFDELLPVLLFPPLASGAYTLFADPGGKYSDPVRFVVGLTAGATCGLVALGAETLVPSVSAFALVTPVSAGISLFLTGVVTWTLGVEEPSAFSSALLVLAASEGSEAYLFGVVPRGPGLYVVSIFVGSTFVAATFALWRGKFYEQRARYLYGTTRADDHVLVPMRGDTALTTALFGARLAAAHDAGKVVLLDVVGDEEVAEVERSAVDVGGPSDRADSSLPDDVDGIADETTRRAAAESAGRLEEYAATIRTRVGVPCEVVVASGQPARTTLETARASNCDLIVTPYEEDRGLLSEFVRTVFRDPTDAIAFKSVSDRQRWRRVLVPVARPGNSAHAMVDFATRLAGRSGSVSVCTCIDREVERRPAENTLSNVVEAVDGPIETRVARADVLDFIEANADAYDLVLIGSSRDRSTASRAVAPPTFEKLRDLECDVAVVDRGTPR</sequence>
<evidence type="ECO:0008006" key="5">
    <source>
        <dbReference type="Google" id="ProtNLM"/>
    </source>
</evidence>
<evidence type="ECO:0000256" key="2">
    <source>
        <dbReference type="SAM" id="Phobius"/>
    </source>
</evidence>
<evidence type="ECO:0000256" key="1">
    <source>
        <dbReference type="SAM" id="MobiDB-lite"/>
    </source>
</evidence>
<feature type="region of interest" description="Disordered" evidence="1">
    <location>
        <begin position="264"/>
        <end position="283"/>
    </location>
</feature>
<gene>
    <name evidence="3" type="ORF">K933_12086</name>
</gene>
<evidence type="ECO:0000313" key="3">
    <source>
        <dbReference type="EMBL" id="ESP87811.1"/>
    </source>
</evidence>
<dbReference type="EMBL" id="ASGZ01000043">
    <property type="protein sequence ID" value="ESP87811.1"/>
    <property type="molecule type" value="Genomic_DNA"/>
</dbReference>
<dbReference type="eggNOG" id="arCOG04780">
    <property type="taxonomic scope" value="Archaea"/>
</dbReference>
<dbReference type="OrthoDB" id="213658at2157"/>
<keyword evidence="2" id="KW-0812">Transmembrane</keyword>
<dbReference type="Gene3D" id="3.40.50.620">
    <property type="entry name" value="HUPs"/>
    <property type="match status" value="1"/>
</dbReference>
<dbReference type="RefSeq" id="WP_023394993.1">
    <property type="nucleotide sequence ID" value="NZ_ASGZ01000043.1"/>
</dbReference>
<organism evidence="3 4">
    <name type="scientific">Candidatus Halobonum tyrrellensis G22</name>
    <dbReference type="NCBI Taxonomy" id="1324957"/>
    <lineage>
        <taxon>Archaea</taxon>
        <taxon>Methanobacteriati</taxon>
        <taxon>Methanobacteriota</taxon>
        <taxon>Stenosarchaea group</taxon>
        <taxon>Halobacteria</taxon>
        <taxon>Halobacteriales</taxon>
        <taxon>Haloferacaceae</taxon>
        <taxon>Candidatus Halobonum</taxon>
    </lineage>
</organism>
<feature type="transmembrane region" description="Helical" evidence="2">
    <location>
        <begin position="177"/>
        <end position="196"/>
    </location>
</feature>
<feature type="transmembrane region" description="Helical" evidence="2">
    <location>
        <begin position="120"/>
        <end position="142"/>
    </location>
</feature>
<dbReference type="AlphaFoldDB" id="V4GRZ0"/>
<dbReference type="PATRIC" id="fig|1324957.4.peg.2455"/>
<accession>V4GRZ0</accession>
<keyword evidence="2" id="KW-0472">Membrane</keyword>
<dbReference type="STRING" id="1324957.K933_12086"/>
<name>V4GRZ0_9EURY</name>
<dbReference type="InterPro" id="IPR014729">
    <property type="entry name" value="Rossmann-like_a/b/a_fold"/>
</dbReference>
<protein>
    <recommendedName>
        <fullName evidence="5">HPP family protein</fullName>
    </recommendedName>
</protein>
<feature type="transmembrane region" description="Helical" evidence="2">
    <location>
        <begin position="93"/>
        <end position="114"/>
    </location>
</feature>
<comment type="caution">
    <text evidence="3">The sequence shown here is derived from an EMBL/GenBank/DDBJ whole genome shotgun (WGS) entry which is preliminary data.</text>
</comment>